<dbReference type="KEGG" id="soa:G3M56_012895"/>
<dbReference type="Proteomes" id="UP000475117">
    <property type="component" value="Chromosome"/>
</dbReference>
<name>A0A6B3L693_9BACT</name>
<organism evidence="1 2">
    <name type="scientific">Sulfuriroseicoccus oceanibius</name>
    <dbReference type="NCBI Taxonomy" id="2707525"/>
    <lineage>
        <taxon>Bacteria</taxon>
        <taxon>Pseudomonadati</taxon>
        <taxon>Verrucomicrobiota</taxon>
        <taxon>Verrucomicrobiia</taxon>
        <taxon>Verrucomicrobiales</taxon>
        <taxon>Verrucomicrobiaceae</taxon>
        <taxon>Sulfuriroseicoccus</taxon>
    </lineage>
</organism>
<protein>
    <recommendedName>
        <fullName evidence="3">TIGR03943 family protein</fullName>
    </recommendedName>
</protein>
<reference evidence="1 2" key="1">
    <citation type="submission" date="2020-12" db="EMBL/GenBank/DDBJ databases">
        <title>Sulforoseuscoccus oceanibium gen. nov., sp. nov., a representative of the phylum Verrucomicrobia with special cytoplasmic membrane, and proposal of Sulforoseuscoccusaceae fam. nov.</title>
        <authorList>
            <person name="Xi F."/>
        </authorList>
    </citation>
    <scope>NUCLEOTIDE SEQUENCE [LARGE SCALE GENOMIC DNA]</scope>
    <source>
        <strain evidence="1 2">T37</strain>
    </source>
</reference>
<dbReference type="RefSeq" id="WP_164365160.1">
    <property type="nucleotide sequence ID" value="NZ_CP066776.1"/>
</dbReference>
<keyword evidence="2" id="KW-1185">Reference proteome</keyword>
<proteinExistence type="predicted"/>
<dbReference type="AlphaFoldDB" id="A0A6B3L693"/>
<dbReference type="EMBL" id="CP066776">
    <property type="protein sequence ID" value="QQL44759.1"/>
    <property type="molecule type" value="Genomic_DNA"/>
</dbReference>
<accession>A0A6B3L693</accession>
<evidence type="ECO:0000313" key="1">
    <source>
        <dbReference type="EMBL" id="QQL44759.1"/>
    </source>
</evidence>
<evidence type="ECO:0008006" key="3">
    <source>
        <dbReference type="Google" id="ProtNLM"/>
    </source>
</evidence>
<gene>
    <name evidence="1" type="ORF">G3M56_012895</name>
</gene>
<sequence length="282" mass="30483">MTPTTPSPEATRGAVIRRLSESAVMAVLGGILLWYHASALVVHYLREDFRPYMLWGGVGLLVVAAFHAWFAKARVSGESTVSEARGGLAGPAAWVVWLVAMVPIFAGLAFTTHKYSTSAAARKGLFDDPASLASGAAIMNATALLEYAQQSPDGYYQLALDQVFFTALYEEDRNLLQGTMIELDAMATVRPGATNSLRLYDLMVMCCAADARAVGVDARFDTGIPEDLVETITTATQAQEATWIRVQGTLDFEQTQPGRWAAFVVVDTHEIIPAPATPFDDM</sequence>
<evidence type="ECO:0000313" key="2">
    <source>
        <dbReference type="Proteomes" id="UP000475117"/>
    </source>
</evidence>